<name>A0AAW0Q782_9PEZI</name>
<organism evidence="1 2">
    <name type="scientific">Apiospora kogelbergensis</name>
    <dbReference type="NCBI Taxonomy" id="1337665"/>
    <lineage>
        <taxon>Eukaryota</taxon>
        <taxon>Fungi</taxon>
        <taxon>Dikarya</taxon>
        <taxon>Ascomycota</taxon>
        <taxon>Pezizomycotina</taxon>
        <taxon>Sordariomycetes</taxon>
        <taxon>Xylariomycetidae</taxon>
        <taxon>Amphisphaeriales</taxon>
        <taxon>Apiosporaceae</taxon>
        <taxon>Apiospora</taxon>
    </lineage>
</organism>
<evidence type="ECO:0008006" key="3">
    <source>
        <dbReference type="Google" id="ProtNLM"/>
    </source>
</evidence>
<comment type="caution">
    <text evidence="1">The sequence shown here is derived from an EMBL/GenBank/DDBJ whole genome shotgun (WGS) entry which is preliminary data.</text>
</comment>
<protein>
    <recommendedName>
        <fullName evidence="3">Fungal N-terminal domain-containing protein</fullName>
    </recommendedName>
</protein>
<dbReference type="Proteomes" id="UP001392437">
    <property type="component" value="Unassembled WGS sequence"/>
</dbReference>
<accession>A0AAW0Q782</accession>
<evidence type="ECO:0000313" key="2">
    <source>
        <dbReference type="Proteomes" id="UP001392437"/>
    </source>
</evidence>
<proteinExistence type="predicted"/>
<dbReference type="EMBL" id="JAQQWP010000011">
    <property type="protein sequence ID" value="KAK8096053.1"/>
    <property type="molecule type" value="Genomic_DNA"/>
</dbReference>
<dbReference type="AlphaFoldDB" id="A0AAW0Q782"/>
<gene>
    <name evidence="1" type="ORF">PG999_014075</name>
</gene>
<keyword evidence="2" id="KW-1185">Reference proteome</keyword>
<reference evidence="1 2" key="1">
    <citation type="submission" date="2023-01" db="EMBL/GenBank/DDBJ databases">
        <title>Analysis of 21 Apiospora genomes using comparative genomics revels a genus with tremendous synthesis potential of carbohydrate active enzymes and secondary metabolites.</title>
        <authorList>
            <person name="Sorensen T."/>
        </authorList>
    </citation>
    <scope>NUCLEOTIDE SEQUENCE [LARGE SCALE GENOMIC DNA]</scope>
    <source>
        <strain evidence="1 2">CBS 117206</strain>
    </source>
</reference>
<sequence>MADPLSVAGLAAGLISLGLQVTGGITQYLDALKCRSEELDSARKHNDSLRSAIAIIQASVAQAQAQHHAASQIVIGSIQQCEAEIQSLEELVAELAGCDTGTWRSKLRLNSKKLRYAFDRSKLQRLELRLSQAKDTVDTAMQTLGVNINQSILDKTTDIEIVTREIPSDLLAIKLNIDSLHPSLARLGERFSTVEREVGHLRSNITTSDQTMTAHLLETTRAIREDNKIIQTLVSVSDTRSNDLLVQIAHQDTEQRQLLHSILQMMEKQARPINVGSVKKKKQPRTRDHMVLGFTEKSSDLPHISYRPGGENGAQGISISQSERHRGTTCDPTLTIRKTSTHLVDPTDPPSCICNKRNRIVSQTVLSIGDFTWYRKEYRGHWPSCPQSRTAANKTLDAVGVRYHGLLGILKHAVDLSFVLRRGSGRLGFNPIIDFRPTVDIDTDPVFRIFDLLLDLNDWGMCSFPGPTRLFEFILKCKTRVLQAFRENRSSPFAIDSRNNTIGHKFIHMVSADLFL</sequence>
<evidence type="ECO:0000313" key="1">
    <source>
        <dbReference type="EMBL" id="KAK8096053.1"/>
    </source>
</evidence>